<evidence type="ECO:0000256" key="8">
    <source>
        <dbReference type="SAM" id="MobiDB-lite"/>
    </source>
</evidence>
<dbReference type="PANTHER" id="PTHR30582:SF30">
    <property type="entry name" value="BLR4375 PROTEIN"/>
    <property type="match status" value="1"/>
</dbReference>
<keyword evidence="3" id="KW-0808">Transferase</keyword>
<evidence type="ECO:0000256" key="3">
    <source>
        <dbReference type="ARBA" id="ARBA00022679"/>
    </source>
</evidence>
<dbReference type="InterPro" id="IPR038063">
    <property type="entry name" value="Transpep_catalytic_dom"/>
</dbReference>
<feature type="active site" description="Nucleophile" evidence="7">
    <location>
        <position position="328"/>
    </location>
</feature>
<dbReference type="PROSITE" id="PS52029">
    <property type="entry name" value="LD_TPASE"/>
    <property type="match status" value="1"/>
</dbReference>
<keyword evidence="6 7" id="KW-0961">Cell wall biogenesis/degradation</keyword>
<proteinExistence type="inferred from homology"/>
<protein>
    <submittedName>
        <fullName evidence="11">L,D-transpeptidase</fullName>
    </submittedName>
</protein>
<evidence type="ECO:0000256" key="2">
    <source>
        <dbReference type="ARBA" id="ARBA00005992"/>
    </source>
</evidence>
<sequence length="353" mass="37889">MKDRVLVALAGLGLTTVAVQTAVTPPADAQAAPATKATPPARSTMPAPNAVDEGVLHVQVILDKLGFTPGLLDGKRSEQLTAALKGFQESRDLPETGEIDQPTLRALYPYRQWRPMKLATLTPAMLAGPFLGAIPKDYEHMSQLPTLGYRSPLEKLAEMFHTSPATLVALNSPETQLRAGTKIVVPNALPTSRAYDISDATWRTTVAMLNVDAKQAAADHIVVDKSDGVLRVLDKDDKLVAQFNATMGSAEFPLPLGTWEIKGTAFNPDWKYDPKLIAGSKPGAKEAVVQPGPNNPVGVVWIDLSKPHYGIHGTPEPQNIGLTESNGCIRLTNWDAARLALMVKPGMKAVFQA</sequence>
<feature type="compositionally biased region" description="Low complexity" evidence="8">
    <location>
        <begin position="27"/>
        <end position="44"/>
    </location>
</feature>
<dbReference type="Gene3D" id="2.40.440.10">
    <property type="entry name" value="L,D-transpeptidase catalytic domain-like"/>
    <property type="match status" value="1"/>
</dbReference>
<dbReference type="Gene3D" id="1.10.101.10">
    <property type="entry name" value="PGBD-like superfamily/PGBD"/>
    <property type="match status" value="1"/>
</dbReference>
<keyword evidence="4 7" id="KW-0133">Cell shape</keyword>
<dbReference type="SUPFAM" id="SSF47090">
    <property type="entry name" value="PGBD-like"/>
    <property type="match status" value="1"/>
</dbReference>
<dbReference type="Pfam" id="PF01471">
    <property type="entry name" value="PG_binding_1"/>
    <property type="match status" value="1"/>
</dbReference>
<reference evidence="12" key="1">
    <citation type="journal article" date="2019" name="Int. J. Syst. Evol. Microbiol.">
        <title>The Global Catalogue of Microorganisms (GCM) 10K type strain sequencing project: providing services to taxonomists for standard genome sequencing and annotation.</title>
        <authorList>
            <consortium name="The Broad Institute Genomics Platform"/>
            <consortium name="The Broad Institute Genome Sequencing Center for Infectious Disease"/>
            <person name="Wu L."/>
            <person name="Ma J."/>
        </authorList>
    </citation>
    <scope>NUCLEOTIDE SEQUENCE [LARGE SCALE GENOMIC DNA]</scope>
    <source>
        <strain evidence="12">Q85</strain>
    </source>
</reference>
<dbReference type="RefSeq" id="WP_380941025.1">
    <property type="nucleotide sequence ID" value="NZ_JBHUFC010000006.1"/>
</dbReference>
<gene>
    <name evidence="11" type="ORF">ACFSC3_13780</name>
</gene>
<keyword evidence="12" id="KW-1185">Reference proteome</keyword>
<organism evidence="11 12">
    <name type="scientific">Sphingomonas floccifaciens</name>
    <dbReference type="NCBI Taxonomy" id="1844115"/>
    <lineage>
        <taxon>Bacteria</taxon>
        <taxon>Pseudomonadati</taxon>
        <taxon>Pseudomonadota</taxon>
        <taxon>Alphaproteobacteria</taxon>
        <taxon>Sphingomonadales</taxon>
        <taxon>Sphingomonadaceae</taxon>
        <taxon>Sphingomonas</taxon>
    </lineage>
</organism>
<dbReference type="InterPro" id="IPR036366">
    <property type="entry name" value="PGBDSf"/>
</dbReference>
<evidence type="ECO:0000256" key="4">
    <source>
        <dbReference type="ARBA" id="ARBA00022960"/>
    </source>
</evidence>
<feature type="active site" description="Proton donor/acceptor" evidence="7">
    <location>
        <position position="312"/>
    </location>
</feature>
<dbReference type="Pfam" id="PF03734">
    <property type="entry name" value="YkuD"/>
    <property type="match status" value="1"/>
</dbReference>
<evidence type="ECO:0000313" key="12">
    <source>
        <dbReference type="Proteomes" id="UP001597283"/>
    </source>
</evidence>
<feature type="region of interest" description="Disordered" evidence="8">
    <location>
        <begin position="27"/>
        <end position="48"/>
    </location>
</feature>
<evidence type="ECO:0000259" key="10">
    <source>
        <dbReference type="PROSITE" id="PS52029"/>
    </source>
</evidence>
<accession>A0ABW4NEZ9</accession>
<evidence type="ECO:0000256" key="6">
    <source>
        <dbReference type="ARBA" id="ARBA00023316"/>
    </source>
</evidence>
<comment type="similarity">
    <text evidence="2">Belongs to the YkuD family.</text>
</comment>
<dbReference type="InterPro" id="IPR036365">
    <property type="entry name" value="PGBD-like_sf"/>
</dbReference>
<dbReference type="EMBL" id="JBHUFC010000006">
    <property type="protein sequence ID" value="MFD1788636.1"/>
    <property type="molecule type" value="Genomic_DNA"/>
</dbReference>
<evidence type="ECO:0000256" key="5">
    <source>
        <dbReference type="ARBA" id="ARBA00022984"/>
    </source>
</evidence>
<keyword evidence="9" id="KW-0732">Signal</keyword>
<feature type="signal peptide" evidence="9">
    <location>
        <begin position="1"/>
        <end position="21"/>
    </location>
</feature>
<feature type="chain" id="PRO_5045261470" evidence="9">
    <location>
        <begin position="22"/>
        <end position="353"/>
    </location>
</feature>
<comment type="pathway">
    <text evidence="1 7">Cell wall biogenesis; peptidoglycan biosynthesis.</text>
</comment>
<evidence type="ECO:0000313" key="11">
    <source>
        <dbReference type="EMBL" id="MFD1788636.1"/>
    </source>
</evidence>
<evidence type="ECO:0000256" key="7">
    <source>
        <dbReference type="PROSITE-ProRule" id="PRU01373"/>
    </source>
</evidence>
<dbReference type="PANTHER" id="PTHR30582">
    <property type="entry name" value="L,D-TRANSPEPTIDASE"/>
    <property type="match status" value="1"/>
</dbReference>
<dbReference type="SUPFAM" id="SSF141523">
    <property type="entry name" value="L,D-transpeptidase catalytic domain-like"/>
    <property type="match status" value="1"/>
</dbReference>
<keyword evidence="5 7" id="KW-0573">Peptidoglycan synthesis</keyword>
<dbReference type="InterPro" id="IPR002477">
    <property type="entry name" value="Peptidoglycan-bd-like"/>
</dbReference>
<dbReference type="Proteomes" id="UP001597283">
    <property type="component" value="Unassembled WGS sequence"/>
</dbReference>
<evidence type="ECO:0000256" key="1">
    <source>
        <dbReference type="ARBA" id="ARBA00004752"/>
    </source>
</evidence>
<name>A0ABW4NEZ9_9SPHN</name>
<feature type="domain" description="L,D-TPase catalytic" evidence="10">
    <location>
        <begin position="219"/>
        <end position="352"/>
    </location>
</feature>
<comment type="caution">
    <text evidence="11">The sequence shown here is derived from an EMBL/GenBank/DDBJ whole genome shotgun (WGS) entry which is preliminary data.</text>
</comment>
<dbReference type="InterPro" id="IPR050979">
    <property type="entry name" value="LD-transpeptidase"/>
</dbReference>
<evidence type="ECO:0000256" key="9">
    <source>
        <dbReference type="SAM" id="SignalP"/>
    </source>
</evidence>
<dbReference type="CDD" id="cd16913">
    <property type="entry name" value="YkuD_like"/>
    <property type="match status" value="1"/>
</dbReference>
<dbReference type="InterPro" id="IPR005490">
    <property type="entry name" value="LD_TPept_cat_dom"/>
</dbReference>